<comment type="caution">
    <text evidence="2">The sequence shown here is derived from an EMBL/GenBank/DDBJ whole genome shotgun (WGS) entry which is preliminary data.</text>
</comment>
<name>A0ABD5PR32_9EURY</name>
<dbReference type="EMBL" id="JBHSFA010000007">
    <property type="protein sequence ID" value="MFC4543010.1"/>
    <property type="molecule type" value="Genomic_DNA"/>
</dbReference>
<evidence type="ECO:0000313" key="2">
    <source>
        <dbReference type="EMBL" id="MFC4543010.1"/>
    </source>
</evidence>
<dbReference type="InterPro" id="IPR025164">
    <property type="entry name" value="Toastrack_DUF4097"/>
</dbReference>
<evidence type="ECO:0000313" key="3">
    <source>
        <dbReference type="Proteomes" id="UP001595898"/>
    </source>
</evidence>
<dbReference type="Pfam" id="PF13349">
    <property type="entry name" value="DUF4097"/>
    <property type="match status" value="1"/>
</dbReference>
<organism evidence="2 3">
    <name type="scientific">Halosolutus amylolyticus</name>
    <dbReference type="NCBI Taxonomy" id="2932267"/>
    <lineage>
        <taxon>Archaea</taxon>
        <taxon>Methanobacteriati</taxon>
        <taxon>Methanobacteriota</taxon>
        <taxon>Stenosarchaea group</taxon>
        <taxon>Halobacteria</taxon>
        <taxon>Halobacteriales</taxon>
        <taxon>Natrialbaceae</taxon>
        <taxon>Halosolutus</taxon>
    </lineage>
</organism>
<proteinExistence type="predicted"/>
<dbReference type="PROSITE" id="PS51318">
    <property type="entry name" value="TAT"/>
    <property type="match status" value="1"/>
</dbReference>
<sequence>MTTDITRRRLLGGGAAAGLLALAGCSASTPFVGRRVEDSETIALEGAETLTIESEAGDVTVSGEDRDDVHLDIVKQSSSIRADLDDLTLESERVDDRLEVRSTWDGSAGLFSSRPSMAIDAAVPRTLALDRIETSVGRIDVRDVAGDVTAATDTGRVDVRNLDGTLAARTSTGRVDVAGVNGAVTADTNTGRITIRDVGTIGDVTATTGRIEADVPSIDGDTLISASTGRITAAVSPELDAELEVRTNTGRIDVDELEMDEATVRDDRVTATLGDGGPTLRVETSTGRITLTPLE</sequence>
<accession>A0ABD5PR32</accession>
<gene>
    <name evidence="2" type="ORF">ACFO5R_13865</name>
</gene>
<evidence type="ECO:0000259" key="1">
    <source>
        <dbReference type="Pfam" id="PF13349"/>
    </source>
</evidence>
<protein>
    <submittedName>
        <fullName evidence="2">DUF4097 domain-containing protein</fullName>
    </submittedName>
</protein>
<dbReference type="Proteomes" id="UP001595898">
    <property type="component" value="Unassembled WGS sequence"/>
</dbReference>
<dbReference type="PROSITE" id="PS51257">
    <property type="entry name" value="PROKAR_LIPOPROTEIN"/>
    <property type="match status" value="1"/>
</dbReference>
<dbReference type="AlphaFoldDB" id="A0ABD5PR32"/>
<dbReference type="InterPro" id="IPR006311">
    <property type="entry name" value="TAT_signal"/>
</dbReference>
<keyword evidence="3" id="KW-1185">Reference proteome</keyword>
<feature type="domain" description="DUF4097" evidence="1">
    <location>
        <begin position="48"/>
        <end position="291"/>
    </location>
</feature>
<dbReference type="RefSeq" id="WP_250140304.1">
    <property type="nucleotide sequence ID" value="NZ_JALIQP010000002.1"/>
</dbReference>
<reference evidence="2 3" key="1">
    <citation type="journal article" date="2019" name="Int. J. Syst. Evol. Microbiol.">
        <title>The Global Catalogue of Microorganisms (GCM) 10K type strain sequencing project: providing services to taxonomists for standard genome sequencing and annotation.</title>
        <authorList>
            <consortium name="The Broad Institute Genomics Platform"/>
            <consortium name="The Broad Institute Genome Sequencing Center for Infectious Disease"/>
            <person name="Wu L."/>
            <person name="Ma J."/>
        </authorList>
    </citation>
    <scope>NUCLEOTIDE SEQUENCE [LARGE SCALE GENOMIC DNA]</scope>
    <source>
        <strain evidence="2 3">WLHS5</strain>
    </source>
</reference>